<gene>
    <name evidence="7" type="ORF">MKK02DRAFT_41528</name>
</gene>
<evidence type="ECO:0000313" key="7">
    <source>
        <dbReference type="EMBL" id="KAI9631897.1"/>
    </source>
</evidence>
<dbReference type="GeneID" id="77730805"/>
<feature type="region of interest" description="Disordered" evidence="5">
    <location>
        <begin position="896"/>
        <end position="952"/>
    </location>
</feature>
<dbReference type="EMBL" id="JAKWFO010000016">
    <property type="protein sequence ID" value="KAI9631897.1"/>
    <property type="molecule type" value="Genomic_DNA"/>
</dbReference>
<dbReference type="Gene3D" id="2.130.10.10">
    <property type="entry name" value="YVTN repeat-like/Quinoprotein amine dehydrogenase"/>
    <property type="match status" value="2"/>
</dbReference>
<comment type="caution">
    <text evidence="7">The sequence shown here is derived from an EMBL/GenBank/DDBJ whole genome shotgun (WGS) entry which is preliminary data.</text>
</comment>
<dbReference type="GO" id="GO:0009267">
    <property type="term" value="P:cellular response to starvation"/>
    <property type="evidence" value="ECO:0007669"/>
    <property type="project" value="TreeGrafter"/>
</dbReference>
<feature type="region of interest" description="Disordered" evidence="5">
    <location>
        <begin position="972"/>
        <end position="1022"/>
    </location>
</feature>
<dbReference type="GO" id="GO:0005737">
    <property type="term" value="C:cytoplasm"/>
    <property type="evidence" value="ECO:0007669"/>
    <property type="project" value="TreeGrafter"/>
</dbReference>
<proteinExistence type="inferred from homology"/>
<dbReference type="PANTHER" id="PTHR12848:SF16">
    <property type="entry name" value="REGULATORY-ASSOCIATED PROTEIN OF MTOR"/>
    <property type="match status" value="1"/>
</dbReference>
<evidence type="ECO:0000259" key="6">
    <source>
        <dbReference type="SMART" id="SM01302"/>
    </source>
</evidence>
<dbReference type="InterPro" id="IPR011989">
    <property type="entry name" value="ARM-like"/>
</dbReference>
<feature type="region of interest" description="Disordered" evidence="5">
    <location>
        <begin position="1"/>
        <end position="78"/>
    </location>
</feature>
<dbReference type="Proteomes" id="UP001164286">
    <property type="component" value="Unassembled WGS sequence"/>
</dbReference>
<organism evidence="7 8">
    <name type="scientific">Dioszegia hungarica</name>
    <dbReference type="NCBI Taxonomy" id="4972"/>
    <lineage>
        <taxon>Eukaryota</taxon>
        <taxon>Fungi</taxon>
        <taxon>Dikarya</taxon>
        <taxon>Basidiomycota</taxon>
        <taxon>Agaricomycotina</taxon>
        <taxon>Tremellomycetes</taxon>
        <taxon>Tremellales</taxon>
        <taxon>Bulleribasidiaceae</taxon>
        <taxon>Dioszegia</taxon>
    </lineage>
</organism>
<dbReference type="SUPFAM" id="SSF50978">
    <property type="entry name" value="WD40 repeat-like"/>
    <property type="match status" value="1"/>
</dbReference>
<dbReference type="InterPro" id="IPR001680">
    <property type="entry name" value="WD40_rpt"/>
</dbReference>
<dbReference type="InterPro" id="IPR016024">
    <property type="entry name" value="ARM-type_fold"/>
</dbReference>
<accession>A0AA38H1D4</accession>
<evidence type="ECO:0000256" key="3">
    <source>
        <dbReference type="ARBA" id="ARBA00022737"/>
    </source>
</evidence>
<keyword evidence="8" id="KW-1185">Reference proteome</keyword>
<dbReference type="GO" id="GO:0030674">
    <property type="term" value="F:protein-macromolecule adaptor activity"/>
    <property type="evidence" value="ECO:0007669"/>
    <property type="project" value="TreeGrafter"/>
</dbReference>
<keyword evidence="2 4" id="KW-0853">WD repeat</keyword>
<evidence type="ECO:0000313" key="8">
    <source>
        <dbReference type="Proteomes" id="UP001164286"/>
    </source>
</evidence>
<dbReference type="GO" id="GO:0031931">
    <property type="term" value="C:TORC1 complex"/>
    <property type="evidence" value="ECO:0007669"/>
    <property type="project" value="InterPro"/>
</dbReference>
<dbReference type="GO" id="GO:0030307">
    <property type="term" value="P:positive regulation of cell growth"/>
    <property type="evidence" value="ECO:0007669"/>
    <property type="project" value="TreeGrafter"/>
</dbReference>
<feature type="compositionally biased region" description="Polar residues" evidence="5">
    <location>
        <begin position="982"/>
        <end position="1001"/>
    </location>
</feature>
<dbReference type="GO" id="GO:0031929">
    <property type="term" value="P:TOR signaling"/>
    <property type="evidence" value="ECO:0007669"/>
    <property type="project" value="InterPro"/>
</dbReference>
<comment type="similarity">
    <text evidence="1">Belongs to the WD repeat RAPTOR family.</text>
</comment>
<dbReference type="PROSITE" id="PS50082">
    <property type="entry name" value="WD_REPEATS_2"/>
    <property type="match status" value="1"/>
</dbReference>
<dbReference type="PRINTS" id="PR01547">
    <property type="entry name" value="YEAST176DUF"/>
</dbReference>
<dbReference type="PROSITE" id="PS00678">
    <property type="entry name" value="WD_REPEATS_1"/>
    <property type="match status" value="1"/>
</dbReference>
<dbReference type="SMART" id="SM01302">
    <property type="entry name" value="Raptor_N"/>
    <property type="match status" value="1"/>
</dbReference>
<evidence type="ECO:0000256" key="4">
    <source>
        <dbReference type="PROSITE-ProRule" id="PRU00221"/>
    </source>
</evidence>
<dbReference type="InterPro" id="IPR036322">
    <property type="entry name" value="WD40_repeat_dom_sf"/>
</dbReference>
<protein>
    <submittedName>
        <fullName evidence="7">Regulatory associated protein of mTOR</fullName>
    </submittedName>
</protein>
<dbReference type="InterPro" id="IPR029347">
    <property type="entry name" value="Raptor_N"/>
</dbReference>
<feature type="repeat" description="WD" evidence="4">
    <location>
        <begin position="1366"/>
        <end position="1401"/>
    </location>
</feature>
<evidence type="ECO:0000256" key="5">
    <source>
        <dbReference type="SAM" id="MobiDB-lite"/>
    </source>
</evidence>
<sequence length="1526" mass="167001">MAEPPQLPYARDPKSTSTHSALHFQHPSSSHHSHSQHGSHSLAGYGYGEGGEEEEEEDEEDLEEAEEEEGEGHGQSALQYWTAARHGKGKGRSRGDEEYLPWRLKTRSKTLNAGMFICLNIGVDPPDVVKTQPCAKMETWLDPTSIPATKAIEAIGRNLLQQFETLNPKVKFRPHLDPSVEETKKQCIGLRKGAREERTVFYYNGHGVPKPTASGEIWVFNKTYTQYIPVSLYDLQDWLGTPTVYVWECSGAGNILSNFGKAAERKDNEAKAARDAAHGSSDLPSASYADAIHLAACLAGQTLPMSPDLPADLFTCCLTSPIETSLRHFVLQDPLRRNISTSSNDPRSRVTVDMVMRIPGDLKDRRTPLGELNWIFTAVTDTIAWSSFPRDVFNRLFRQDLLVAALFRNFLLAQRIMNTYHCSPVSIPELPNTSNHALWHSWDLAVDACLAQLPGLLDQQDALDNGIPVEVPVVYTPSDFFAQHLQAFEVWLDHGGTVTRKLASKPTKATHRPPPEQLPIVLQVLLSQGHRLRALILLSRFVDLGPWAVHLSLSIGIFPYVQKLLQSPAVELKPVLIFIWARILAVDRSCQVDLLRDQGYEYFARVLSPYPTAGGQPLQIPNANEHRAMCAFILSTLCRNFRAGQTACQAISIFDTCLETLQADDWLLKTWSLLCIAQLWSDNDDAKGLLPNHPRMEELLLALRSTAAEVRAAALYVFATFLGASSAPATSTEFPGGGGSGTQLGLTDAAQLDLEAGLAYACMMSVKEDASPMVRKELVVVISCVAREWRGWFVCAAWAYYEHEAAIASGSASSGDVMPAALEGWCSNPGRTPDDNARNLTWLSSFKMLFETLLDLSVDPSTEVALMASTVVDYVVALLLDSAFMRVKGSAVQRLNRRRQALSRQHTGLSQGSGPSTNGHAHGHGTNGVIPQLRRQNTGASEASSSSGGMKRSSSFANVLKGFATMTGLIADDHTDSAPAPETTSTAPLPSPNGANYTSPYPDSLHPRTLPDLPRASSSAAGQLHTRMGRNGGLALSSSAFSELSGTPADAAAVIETLTEEDMERLRIRRLKGTQAGGDVDGKLGNNGLARNGELGLGMVAKEVKDDVLPLRSGFYDWAVDYFREPQMKVPDADEPGSTTYNQQAWKHVRNEQLVEISRQNEEHAAQSSWEHDAGTLHNDAWPLQLAFHSFDPVMAVTDDSDNVCIWDWKSRRKLNKFSNQNISGSSISGLHFINEGASSLMLTASTEGSVRIWRDYETPGQTELASTFRAVSDLYPAAHSSGVLTAWEQNKGHLLVGGDMRVVRLWDATVERHLRDIATQAGANLTALATDEPEGNVFVAGFGDGVVRLFDKRVEDASVVVVRTWRKHHTWIQSVHLQRGGQRELLTGSMNGEVRIWDVRAPDTPLYESMPQPHGLMSLAVHAGAPVFATTSAPSMHSARQKLVIQGFANPEQPKTLSTINIPLAPTHYVPSRPLMPSAASLVFHPVEMVVAAGGFDSTGTVKLYRCPTAANKRGSWGQVENGYL</sequence>
<feature type="domain" description="Raptor N-terminal CASPase-like" evidence="6">
    <location>
        <begin position="107"/>
        <end position="260"/>
    </location>
</feature>
<evidence type="ECO:0000256" key="2">
    <source>
        <dbReference type="ARBA" id="ARBA00022574"/>
    </source>
</evidence>
<dbReference type="Pfam" id="PF00400">
    <property type="entry name" value="WD40"/>
    <property type="match status" value="1"/>
</dbReference>
<feature type="compositionally biased region" description="Low complexity" evidence="5">
    <location>
        <begin position="939"/>
        <end position="952"/>
    </location>
</feature>
<name>A0AA38H1D4_9TREE</name>
<dbReference type="InterPro" id="IPR004083">
    <property type="entry name" value="Raptor"/>
</dbReference>
<dbReference type="PANTHER" id="PTHR12848">
    <property type="entry name" value="REGULATORY-ASSOCIATED PROTEIN OF MTOR"/>
    <property type="match status" value="1"/>
</dbReference>
<feature type="compositionally biased region" description="Polar residues" evidence="5">
    <location>
        <begin position="902"/>
        <end position="916"/>
    </location>
</feature>
<dbReference type="SUPFAM" id="SSF48371">
    <property type="entry name" value="ARM repeat"/>
    <property type="match status" value="1"/>
</dbReference>
<dbReference type="Pfam" id="PF14538">
    <property type="entry name" value="Raptor_N"/>
    <property type="match status" value="1"/>
</dbReference>
<dbReference type="GO" id="GO:0071230">
    <property type="term" value="P:cellular response to amino acid stimulus"/>
    <property type="evidence" value="ECO:0007669"/>
    <property type="project" value="TreeGrafter"/>
</dbReference>
<reference evidence="7" key="1">
    <citation type="journal article" date="2022" name="G3 (Bethesda)">
        <title>High quality genome of the basidiomycete yeast Dioszegia hungarica PDD-24b-2 isolated from cloud water.</title>
        <authorList>
            <person name="Jarrige D."/>
            <person name="Haridas S."/>
            <person name="Bleykasten-Grosshans C."/>
            <person name="Joly M."/>
            <person name="Nadalig T."/>
            <person name="Sancelme M."/>
            <person name="Vuilleumier S."/>
            <person name="Grigoriev I.V."/>
            <person name="Amato P."/>
            <person name="Bringel F."/>
        </authorList>
    </citation>
    <scope>NUCLEOTIDE SEQUENCE</scope>
    <source>
        <strain evidence="7">PDD-24b-2</strain>
    </source>
</reference>
<dbReference type="InterPro" id="IPR015943">
    <property type="entry name" value="WD40/YVTN_repeat-like_dom_sf"/>
</dbReference>
<dbReference type="RefSeq" id="XP_052941674.1">
    <property type="nucleotide sequence ID" value="XM_053091600.1"/>
</dbReference>
<feature type="compositionally biased region" description="Acidic residues" evidence="5">
    <location>
        <begin position="50"/>
        <end position="70"/>
    </location>
</feature>
<evidence type="ECO:0000256" key="1">
    <source>
        <dbReference type="ARBA" id="ARBA00009257"/>
    </source>
</evidence>
<dbReference type="SMART" id="SM00320">
    <property type="entry name" value="WD40"/>
    <property type="match status" value="6"/>
</dbReference>
<dbReference type="Gene3D" id="1.25.10.10">
    <property type="entry name" value="Leucine-rich Repeat Variant"/>
    <property type="match status" value="1"/>
</dbReference>
<dbReference type="InterPro" id="IPR019775">
    <property type="entry name" value="WD40_repeat_CS"/>
</dbReference>
<dbReference type="GO" id="GO:0010506">
    <property type="term" value="P:regulation of autophagy"/>
    <property type="evidence" value="ECO:0007669"/>
    <property type="project" value="TreeGrafter"/>
</dbReference>
<keyword evidence="3" id="KW-0677">Repeat</keyword>